<dbReference type="EMBL" id="FWYB01000004">
    <property type="protein sequence ID" value="SMC84096.1"/>
    <property type="molecule type" value="Genomic_DNA"/>
</dbReference>
<evidence type="ECO:0000313" key="2">
    <source>
        <dbReference type="Proteomes" id="UP000192678"/>
    </source>
</evidence>
<evidence type="ECO:0000313" key="1">
    <source>
        <dbReference type="EMBL" id="SMC84096.1"/>
    </source>
</evidence>
<dbReference type="OrthoDB" id="707775at2"/>
<dbReference type="AlphaFoldDB" id="A0A1W2CGA8"/>
<proteinExistence type="predicted"/>
<accession>A0A1W2CGA8</accession>
<dbReference type="Gene3D" id="3.40.50.20">
    <property type="match status" value="1"/>
</dbReference>
<sequence>MRILITGGKSAQALKQAKLFTDDDAIVLADYGDMPNFPSTRYTFLSLGERNDAIIAHNLLNHCLNEAVDAVVVLNAFEIEQVEKSTVLFEEFNIKVLPAEASMVIPQVPSDEH</sequence>
<organism evidence="1 2">
    <name type="scientific">Pedobacter nyackensis</name>
    <dbReference type="NCBI Taxonomy" id="475255"/>
    <lineage>
        <taxon>Bacteria</taxon>
        <taxon>Pseudomonadati</taxon>
        <taxon>Bacteroidota</taxon>
        <taxon>Sphingobacteriia</taxon>
        <taxon>Sphingobacteriales</taxon>
        <taxon>Sphingobacteriaceae</taxon>
        <taxon>Pedobacter</taxon>
    </lineage>
</organism>
<protein>
    <submittedName>
        <fullName evidence="1">Uncharacterized protein</fullName>
    </submittedName>
</protein>
<gene>
    <name evidence="1" type="ORF">SAMN04488101_10410</name>
</gene>
<name>A0A1W2CGA8_9SPHI</name>
<dbReference type="Proteomes" id="UP000192678">
    <property type="component" value="Unassembled WGS sequence"/>
</dbReference>
<keyword evidence="2" id="KW-1185">Reference proteome</keyword>
<dbReference type="RefSeq" id="WP_084289135.1">
    <property type="nucleotide sequence ID" value="NZ_FWYB01000004.1"/>
</dbReference>
<reference evidence="1 2" key="1">
    <citation type="submission" date="2017-04" db="EMBL/GenBank/DDBJ databases">
        <authorList>
            <person name="Afonso C.L."/>
            <person name="Miller P.J."/>
            <person name="Scott M.A."/>
            <person name="Spackman E."/>
            <person name="Goraichik I."/>
            <person name="Dimitrov K.M."/>
            <person name="Suarez D.L."/>
            <person name="Swayne D.E."/>
        </authorList>
    </citation>
    <scope>NUCLEOTIDE SEQUENCE [LARGE SCALE GENOMIC DNA]</scope>
    <source>
        <strain evidence="1 2">DSM 19625</strain>
    </source>
</reference>
<dbReference type="STRING" id="475255.SAMN04488101_10410"/>